<proteinExistence type="predicted"/>
<accession>A0A0L8G2M5</accession>
<sequence length="100" mass="12111">HLQSIPSDNQEMDKEWSILRKTITEMAENTLRYSKRKHQEWSDDNDQEISQLIDAKRQSRLIHEQDLRSLHKKVRHQDFERQCQNKVERDAEQLVATKSR</sequence>
<feature type="non-terminal residue" evidence="1">
    <location>
        <position position="1"/>
    </location>
</feature>
<reference evidence="1" key="1">
    <citation type="submission" date="2015-07" db="EMBL/GenBank/DDBJ databases">
        <title>MeaNS - Measles Nucleotide Surveillance Program.</title>
        <authorList>
            <person name="Tran T."/>
            <person name="Druce J."/>
        </authorList>
    </citation>
    <scope>NUCLEOTIDE SEQUENCE</scope>
    <source>
        <strain evidence="1">UCB-OBI-ISO-001</strain>
        <tissue evidence="1">Gonad</tissue>
    </source>
</reference>
<organism evidence="1">
    <name type="scientific">Octopus bimaculoides</name>
    <name type="common">California two-spotted octopus</name>
    <dbReference type="NCBI Taxonomy" id="37653"/>
    <lineage>
        <taxon>Eukaryota</taxon>
        <taxon>Metazoa</taxon>
        <taxon>Spiralia</taxon>
        <taxon>Lophotrochozoa</taxon>
        <taxon>Mollusca</taxon>
        <taxon>Cephalopoda</taxon>
        <taxon>Coleoidea</taxon>
        <taxon>Octopodiformes</taxon>
        <taxon>Octopoda</taxon>
        <taxon>Incirrata</taxon>
        <taxon>Octopodidae</taxon>
        <taxon>Octopus</taxon>
    </lineage>
</organism>
<name>A0A0L8G2M5_OCTBM</name>
<dbReference type="EMBL" id="KQ424363">
    <property type="protein sequence ID" value="KOF71114.1"/>
    <property type="molecule type" value="Genomic_DNA"/>
</dbReference>
<evidence type="ECO:0000313" key="1">
    <source>
        <dbReference type="EMBL" id="KOF71114.1"/>
    </source>
</evidence>
<gene>
    <name evidence="1" type="ORF">OCBIM_22001577mg</name>
</gene>
<protein>
    <submittedName>
        <fullName evidence="1">Uncharacterized protein</fullName>
    </submittedName>
</protein>
<dbReference type="AlphaFoldDB" id="A0A0L8G2M5"/>